<dbReference type="FunCoup" id="A0A6P3ZMP0">
    <property type="interactions" value="970"/>
</dbReference>
<dbReference type="SUPFAM" id="SSF56112">
    <property type="entry name" value="Protein kinase-like (PK-like)"/>
    <property type="match status" value="1"/>
</dbReference>
<comment type="subcellular location">
    <subcellularLocation>
        <location evidence="1">Membrane</location>
        <topology evidence="1">Single-pass membrane protein</topology>
    </subcellularLocation>
</comment>
<evidence type="ECO:0000256" key="1">
    <source>
        <dbReference type="ARBA" id="ARBA00004167"/>
    </source>
</evidence>
<feature type="binding site" evidence="14">
    <location>
        <position position="217"/>
    </location>
    <ligand>
        <name>ATP</name>
        <dbReference type="ChEBI" id="CHEBI:30616"/>
    </ligand>
</feature>
<keyword evidence="18" id="KW-1185">Reference proteome</keyword>
<comment type="catalytic activity">
    <reaction evidence="13">
        <text>L-seryl-[protein] + ATP = O-phospho-L-seryl-[protein] + ADP + H(+)</text>
        <dbReference type="Rhea" id="RHEA:17989"/>
        <dbReference type="Rhea" id="RHEA-COMP:9863"/>
        <dbReference type="Rhea" id="RHEA-COMP:11604"/>
        <dbReference type="ChEBI" id="CHEBI:15378"/>
        <dbReference type="ChEBI" id="CHEBI:29999"/>
        <dbReference type="ChEBI" id="CHEBI:30616"/>
        <dbReference type="ChEBI" id="CHEBI:83421"/>
        <dbReference type="ChEBI" id="CHEBI:456216"/>
        <dbReference type="EC" id="2.7.11.1"/>
    </reaction>
</comment>
<protein>
    <recommendedName>
        <fullName evidence="2">non-specific serine/threonine protein kinase</fullName>
        <ecNumber evidence="2">2.7.11.1</ecNumber>
    </recommendedName>
</protein>
<evidence type="ECO:0000313" key="18">
    <source>
        <dbReference type="Proteomes" id="UP001652623"/>
    </source>
</evidence>
<evidence type="ECO:0000256" key="7">
    <source>
        <dbReference type="ARBA" id="ARBA00022741"/>
    </source>
</evidence>
<dbReference type="EC" id="2.7.11.1" evidence="2"/>
<evidence type="ECO:0000259" key="17">
    <source>
        <dbReference type="PROSITE" id="PS50011"/>
    </source>
</evidence>
<comment type="catalytic activity">
    <reaction evidence="12">
        <text>L-threonyl-[protein] + ATP = O-phospho-L-threonyl-[protein] + ADP + H(+)</text>
        <dbReference type="Rhea" id="RHEA:46608"/>
        <dbReference type="Rhea" id="RHEA-COMP:11060"/>
        <dbReference type="Rhea" id="RHEA-COMP:11605"/>
        <dbReference type="ChEBI" id="CHEBI:15378"/>
        <dbReference type="ChEBI" id="CHEBI:30013"/>
        <dbReference type="ChEBI" id="CHEBI:30616"/>
        <dbReference type="ChEBI" id="CHEBI:61977"/>
        <dbReference type="ChEBI" id="CHEBI:456216"/>
        <dbReference type="EC" id="2.7.11.1"/>
    </reaction>
</comment>
<dbReference type="FunFam" id="1.10.510.10:FF:000035">
    <property type="entry name" value="Putative receptor-like serine/threonine-protein kinase"/>
    <property type="match status" value="1"/>
</dbReference>
<dbReference type="CDD" id="cd14066">
    <property type="entry name" value="STKc_IRAK"/>
    <property type="match status" value="1"/>
</dbReference>
<dbReference type="PANTHER" id="PTHR47984">
    <property type="entry name" value="OS01G0323000 PROTEIN"/>
    <property type="match status" value="1"/>
</dbReference>
<feature type="region of interest" description="Disordered" evidence="15">
    <location>
        <begin position="469"/>
        <end position="511"/>
    </location>
</feature>
<evidence type="ECO:0000256" key="15">
    <source>
        <dbReference type="SAM" id="MobiDB-lite"/>
    </source>
</evidence>
<evidence type="ECO:0000256" key="12">
    <source>
        <dbReference type="ARBA" id="ARBA00047899"/>
    </source>
</evidence>
<sequence length="511" mass="56884">MSSGGSLNAELSKKTSFLGLKLWVLICLCVGAFIVLILCFLSIWVTFRRKSRRSLDKFSITQIPNVSKDIKVDKVGAQSTHDHPESLFLTVNDKSTDKNSEKMLVHLGTSKSSDPDNASQCSSVYHHERACSSQSWEEGSSGTVRKQSSMSHGGLLTASPLVGLPEGSHLGWGHWFTLRDLEFATNRFSAENVLGEGGYGVVYKGRLINGTEVAVKKLLNNLGQAEKEFRVEVEAIGHVRHKNLVRLLGYCIEGVHRMLVYEYVNNGNLEQWLHGAMRHHGTLTWEARMKVILGTAKALAYLHEAIEPKVVHRDIKSSNILIDDEFNAKVSDFGLAKLLGSGESHITTRVMGTFGYVAPEYANTGLLNEKSDIYSFGVLLLEAVTGRDPVDYGRPANEVNLVEWLKVMVGTRRAEEVVDPNLEVKPSTRALKRALLVALRCVDTDADKRPRMTQVVRMLEADEYPFREDRRNRRSRTTSMEIDSIKDISGSAETENKVEDPESQISEATHG</sequence>
<keyword evidence="7 14" id="KW-0547">Nucleotide-binding</keyword>
<dbReference type="InterPro" id="IPR052232">
    <property type="entry name" value="RLK_Ser/Thr-Kinase"/>
</dbReference>
<evidence type="ECO:0000256" key="14">
    <source>
        <dbReference type="PROSITE-ProRule" id="PRU10141"/>
    </source>
</evidence>
<dbReference type="PROSITE" id="PS00107">
    <property type="entry name" value="PROTEIN_KINASE_ATP"/>
    <property type="match status" value="1"/>
</dbReference>
<evidence type="ECO:0000256" key="9">
    <source>
        <dbReference type="ARBA" id="ARBA00022840"/>
    </source>
</evidence>
<name>A0A6P3ZMP0_ZIZJJ</name>
<evidence type="ECO:0000256" key="6">
    <source>
        <dbReference type="ARBA" id="ARBA00022692"/>
    </source>
</evidence>
<dbReference type="PANTHER" id="PTHR47984:SF4">
    <property type="entry name" value="OS01G0631700 PROTEIN"/>
    <property type="match status" value="1"/>
</dbReference>
<reference evidence="19" key="1">
    <citation type="submission" date="2025-08" db="UniProtKB">
        <authorList>
            <consortium name="RefSeq"/>
        </authorList>
    </citation>
    <scope>IDENTIFICATION</scope>
    <source>
        <tissue evidence="19">Seedling</tissue>
    </source>
</reference>
<evidence type="ECO:0000256" key="8">
    <source>
        <dbReference type="ARBA" id="ARBA00022777"/>
    </source>
</evidence>
<dbReference type="AlphaFoldDB" id="A0A6P3ZMP0"/>
<keyword evidence="5" id="KW-0808">Transferase</keyword>
<evidence type="ECO:0000256" key="13">
    <source>
        <dbReference type="ARBA" id="ARBA00048679"/>
    </source>
</evidence>
<keyword evidence="3" id="KW-0723">Serine/threonine-protein kinase</keyword>
<keyword evidence="8" id="KW-0418">Kinase</keyword>
<evidence type="ECO:0000256" key="4">
    <source>
        <dbReference type="ARBA" id="ARBA00022553"/>
    </source>
</evidence>
<evidence type="ECO:0000256" key="5">
    <source>
        <dbReference type="ARBA" id="ARBA00022679"/>
    </source>
</evidence>
<evidence type="ECO:0000256" key="16">
    <source>
        <dbReference type="SAM" id="Phobius"/>
    </source>
</evidence>
<dbReference type="Pfam" id="PF00069">
    <property type="entry name" value="Pkinase"/>
    <property type="match status" value="1"/>
</dbReference>
<dbReference type="RefSeq" id="XP_015880080.1">
    <property type="nucleotide sequence ID" value="XM_016024594.4"/>
</dbReference>
<keyword evidence="4" id="KW-0597">Phosphoprotein</keyword>
<keyword evidence="11 16" id="KW-0472">Membrane</keyword>
<dbReference type="Proteomes" id="UP001652623">
    <property type="component" value="Chromosome 4"/>
</dbReference>
<dbReference type="GO" id="GO:0005524">
    <property type="term" value="F:ATP binding"/>
    <property type="evidence" value="ECO:0007669"/>
    <property type="project" value="UniProtKB-UniRule"/>
</dbReference>
<dbReference type="FunFam" id="3.30.200.20:FF:000083">
    <property type="entry name" value="Putative receptor-like protein kinase"/>
    <property type="match status" value="1"/>
</dbReference>
<dbReference type="InterPro" id="IPR011009">
    <property type="entry name" value="Kinase-like_dom_sf"/>
</dbReference>
<accession>A0A6P3ZMP0</accession>
<dbReference type="InParanoid" id="A0A6P3ZMP0"/>
<dbReference type="SMART" id="SM00220">
    <property type="entry name" value="S_TKc"/>
    <property type="match status" value="1"/>
</dbReference>
<dbReference type="PROSITE" id="PS00108">
    <property type="entry name" value="PROTEIN_KINASE_ST"/>
    <property type="match status" value="1"/>
</dbReference>
<dbReference type="Gene3D" id="1.10.510.10">
    <property type="entry name" value="Transferase(Phosphotransferase) domain 1"/>
    <property type="match status" value="1"/>
</dbReference>
<dbReference type="SMR" id="A0A6P3ZMP0"/>
<feature type="domain" description="Protein kinase" evidence="17">
    <location>
        <begin position="188"/>
        <end position="467"/>
    </location>
</feature>
<gene>
    <name evidence="19" type="primary">LOC107416135</name>
</gene>
<proteinExistence type="predicted"/>
<dbReference type="InterPro" id="IPR008271">
    <property type="entry name" value="Ser/Thr_kinase_AS"/>
</dbReference>
<dbReference type="KEGG" id="zju:107416135"/>
<feature type="transmembrane region" description="Helical" evidence="16">
    <location>
        <begin position="20"/>
        <end position="47"/>
    </location>
</feature>
<keyword evidence="9 14" id="KW-0067">ATP-binding</keyword>
<keyword evidence="10 16" id="KW-1133">Transmembrane helix</keyword>
<dbReference type="GO" id="GO:0016020">
    <property type="term" value="C:membrane"/>
    <property type="evidence" value="ECO:0007669"/>
    <property type="project" value="UniProtKB-SubCell"/>
</dbReference>
<evidence type="ECO:0000256" key="11">
    <source>
        <dbReference type="ARBA" id="ARBA00023136"/>
    </source>
</evidence>
<evidence type="ECO:0000256" key="2">
    <source>
        <dbReference type="ARBA" id="ARBA00012513"/>
    </source>
</evidence>
<dbReference type="InterPro" id="IPR017441">
    <property type="entry name" value="Protein_kinase_ATP_BS"/>
</dbReference>
<keyword evidence="6 16" id="KW-0812">Transmembrane</keyword>
<organism evidence="18 19">
    <name type="scientific">Ziziphus jujuba</name>
    <name type="common">Chinese jujube</name>
    <name type="synonym">Ziziphus sativa</name>
    <dbReference type="NCBI Taxonomy" id="326968"/>
    <lineage>
        <taxon>Eukaryota</taxon>
        <taxon>Viridiplantae</taxon>
        <taxon>Streptophyta</taxon>
        <taxon>Embryophyta</taxon>
        <taxon>Tracheophyta</taxon>
        <taxon>Spermatophyta</taxon>
        <taxon>Magnoliopsida</taxon>
        <taxon>eudicotyledons</taxon>
        <taxon>Gunneridae</taxon>
        <taxon>Pentapetalae</taxon>
        <taxon>rosids</taxon>
        <taxon>fabids</taxon>
        <taxon>Rosales</taxon>
        <taxon>Rhamnaceae</taxon>
        <taxon>Paliureae</taxon>
        <taxon>Ziziphus</taxon>
    </lineage>
</organism>
<dbReference type="Gene3D" id="3.30.200.20">
    <property type="entry name" value="Phosphorylase Kinase, domain 1"/>
    <property type="match status" value="1"/>
</dbReference>
<dbReference type="PROSITE" id="PS50011">
    <property type="entry name" value="PROTEIN_KINASE_DOM"/>
    <property type="match status" value="1"/>
</dbReference>
<evidence type="ECO:0000256" key="10">
    <source>
        <dbReference type="ARBA" id="ARBA00022989"/>
    </source>
</evidence>
<dbReference type="GeneID" id="107416135"/>
<evidence type="ECO:0000256" key="3">
    <source>
        <dbReference type="ARBA" id="ARBA00022527"/>
    </source>
</evidence>
<evidence type="ECO:0000313" key="19">
    <source>
        <dbReference type="RefSeq" id="XP_015880080.1"/>
    </source>
</evidence>
<dbReference type="InterPro" id="IPR000719">
    <property type="entry name" value="Prot_kinase_dom"/>
</dbReference>
<dbReference type="GO" id="GO:0004674">
    <property type="term" value="F:protein serine/threonine kinase activity"/>
    <property type="evidence" value="ECO:0007669"/>
    <property type="project" value="UniProtKB-KW"/>
</dbReference>